<dbReference type="EMBL" id="RXIC02000021">
    <property type="protein sequence ID" value="KAB1219755.1"/>
    <property type="molecule type" value="Genomic_DNA"/>
</dbReference>
<proteinExistence type="predicted"/>
<dbReference type="Proteomes" id="UP000516437">
    <property type="component" value="Chromosome 3"/>
</dbReference>
<accession>A0A6A1WAA8</accession>
<reference evidence="1" key="3">
    <citation type="submission" date="2019-09" db="EMBL/GenBank/DDBJ databases">
        <authorList>
            <person name="Gao Z."/>
        </authorList>
    </citation>
    <scope>NUCLEOTIDE SEQUENCE</scope>
    <source>
        <tissue evidence="1">Leaves</tissue>
    </source>
</reference>
<dbReference type="EMBL" id="RXIC02000021">
    <property type="protein sequence ID" value="KAB1219750.1"/>
    <property type="molecule type" value="Genomic_DNA"/>
</dbReference>
<reference evidence="1" key="1">
    <citation type="submission" date="2018-07" db="EMBL/GenBank/DDBJ databases">
        <authorList>
            <person name="Gao Z.-S."/>
            <person name="Jia H.-M."/>
            <person name="Jia H.-J."/>
            <person name="Cai Q.-L."/>
            <person name="Wang Y."/>
            <person name="Zhao H.-B."/>
        </authorList>
    </citation>
    <scope>NUCLEOTIDE SEQUENCE</scope>
    <source>
        <tissue evidence="1">Leaves</tissue>
    </source>
</reference>
<organism evidence="1 3">
    <name type="scientific">Morella rubra</name>
    <name type="common">Chinese bayberry</name>
    <dbReference type="NCBI Taxonomy" id="262757"/>
    <lineage>
        <taxon>Eukaryota</taxon>
        <taxon>Viridiplantae</taxon>
        <taxon>Streptophyta</taxon>
        <taxon>Embryophyta</taxon>
        <taxon>Tracheophyta</taxon>
        <taxon>Spermatophyta</taxon>
        <taxon>Magnoliopsida</taxon>
        <taxon>eudicotyledons</taxon>
        <taxon>Gunneridae</taxon>
        <taxon>Pentapetalae</taxon>
        <taxon>rosids</taxon>
        <taxon>fabids</taxon>
        <taxon>Fagales</taxon>
        <taxon>Myricaceae</taxon>
        <taxon>Morella</taxon>
    </lineage>
</organism>
<dbReference type="OrthoDB" id="1939491at2759"/>
<dbReference type="Gene3D" id="2.40.70.10">
    <property type="entry name" value="Acid Proteases"/>
    <property type="match status" value="1"/>
</dbReference>
<comment type="caution">
    <text evidence="1">The sequence shown here is derived from an EMBL/GenBank/DDBJ whole genome shotgun (WGS) entry which is preliminary data.</text>
</comment>
<gene>
    <name evidence="1" type="ORF">CJ030_MR3G005759</name>
    <name evidence="2" type="ORF">CJ030_MR3G005764</name>
</gene>
<evidence type="ECO:0000313" key="3">
    <source>
        <dbReference type="Proteomes" id="UP000516437"/>
    </source>
</evidence>
<name>A0A6A1WAA8_9ROSI</name>
<evidence type="ECO:0000313" key="1">
    <source>
        <dbReference type="EMBL" id="KAB1219750.1"/>
    </source>
</evidence>
<sequence>MTRGCNTRASQGHDMLKGLSTTTSYKLGVSGGIAYEVTARSDQDQVKADQVKGLSTTTSYKLGVSGGIAYEVTARSDQDQVKADQVKGRDSWAVRTYGKPCACGQSQISGSLILGIDYGLDLVICATCELTYLCARLLCLLVDTYNEVKALKNLLVSYKVEDEAYKAEADAKREEVEVCAKTLEDLLLEVSKRVDDEFLILRRAVANESSSEEEELLHVNPLHLMLSTVKVESPGGLLHIPIEMESRRMMALLNTGTSHNFVTEHMAKKLGLSLNKIDSKVKAINSKAKEVVE</sequence>
<protein>
    <submittedName>
        <fullName evidence="1">Uncharacterized protein</fullName>
    </submittedName>
</protein>
<dbReference type="AlphaFoldDB" id="A0A6A1WAA8"/>
<evidence type="ECO:0000313" key="2">
    <source>
        <dbReference type="EMBL" id="KAB1219755.1"/>
    </source>
</evidence>
<dbReference type="InterPro" id="IPR021109">
    <property type="entry name" value="Peptidase_aspartic_dom_sf"/>
</dbReference>
<keyword evidence="3" id="KW-1185">Reference proteome</keyword>
<reference evidence="1 3" key="2">
    <citation type="journal article" date="2019" name="Plant Biotechnol. J.">
        <title>The red bayberry genome and genetic basis of sex determination.</title>
        <authorList>
            <person name="Jia H.M."/>
            <person name="Jia H.J."/>
            <person name="Cai Q.L."/>
            <person name="Wang Y."/>
            <person name="Zhao H.B."/>
            <person name="Yang W.F."/>
            <person name="Wang G.Y."/>
            <person name="Li Y.H."/>
            <person name="Zhan D.L."/>
            <person name="Shen Y.T."/>
            <person name="Niu Q.F."/>
            <person name="Chang L."/>
            <person name="Qiu J."/>
            <person name="Zhao L."/>
            <person name="Xie H.B."/>
            <person name="Fu W.Y."/>
            <person name="Jin J."/>
            <person name="Li X.W."/>
            <person name="Jiao Y."/>
            <person name="Zhou C.C."/>
            <person name="Tu T."/>
            <person name="Chai C.Y."/>
            <person name="Gao J.L."/>
            <person name="Fan L.J."/>
            <person name="van de Weg E."/>
            <person name="Wang J.Y."/>
            <person name="Gao Z.S."/>
        </authorList>
    </citation>
    <scope>NUCLEOTIDE SEQUENCE [LARGE SCALE GENOMIC DNA]</scope>
    <source>
        <tissue evidence="1">Leaves</tissue>
    </source>
</reference>